<gene>
    <name evidence="2" type="ORF">FZEAL_3256</name>
</gene>
<keyword evidence="3" id="KW-1185">Reference proteome</keyword>
<comment type="caution">
    <text evidence="2">The sequence shown here is derived from an EMBL/GenBank/DDBJ whole genome shotgun (WGS) entry which is preliminary data.</text>
</comment>
<protein>
    <submittedName>
        <fullName evidence="2">Uncharacterized protein</fullName>
    </submittedName>
</protein>
<evidence type="ECO:0000256" key="1">
    <source>
        <dbReference type="SAM" id="MobiDB-lite"/>
    </source>
</evidence>
<accession>A0A8H4UP47</accession>
<dbReference type="Proteomes" id="UP000635477">
    <property type="component" value="Unassembled WGS sequence"/>
</dbReference>
<reference evidence="2" key="2">
    <citation type="submission" date="2020-05" db="EMBL/GenBank/DDBJ databases">
        <authorList>
            <person name="Kim H.-S."/>
            <person name="Proctor R.H."/>
            <person name="Brown D.W."/>
        </authorList>
    </citation>
    <scope>NUCLEOTIDE SEQUENCE</scope>
    <source>
        <strain evidence="2">NRRL 22465</strain>
    </source>
</reference>
<proteinExistence type="predicted"/>
<feature type="region of interest" description="Disordered" evidence="1">
    <location>
        <begin position="253"/>
        <end position="299"/>
    </location>
</feature>
<dbReference type="OrthoDB" id="436496at2759"/>
<sequence>MPCFRGVDVSIVTQPGSKKLPEYPHSDASSVQILPPGRLSGPSDSGSVLYDPSSPRIQKVSPRVSVYVPSEPGAQFGVHYSVAQMPEPPCHLYFKIFMNGRNITNCGTNPAVHASGSITRALCEPSDRWHYKEHGMVHKRDGIEARGFYFLPISKKTSVADDGGLIEVQVFRAKGRKRRAPILPKHRNQEPYGIASPSGGLLESPEEACYYDWVLIDPKEFPFVSFRFHYRSLSNLRLLNLAPAFSELNKLSPPVEERRRKTATGISSQDDETSDDESTASSSAKCGQLDDPGDSELDEDLPRLLQDSISSNRSLFDGKGPMLMPPHSSVRPLPEIPAKKLVPKKSFESCAPSIAPSLLPYIEEDPTEAEDVEFGMATEIPVRSDSLRGSKPRLPILDSIADGLDPLLLPKRRGRSVCQESLAVSLKHVDLSPRRASDTPLEGLDNKGRQVRNESAPKVVSMVEETEMSFKAGWTLSEGEWMKRVR</sequence>
<feature type="compositionally biased region" description="Acidic residues" evidence="1">
    <location>
        <begin position="269"/>
        <end position="278"/>
    </location>
</feature>
<organism evidence="2 3">
    <name type="scientific">Fusarium zealandicum</name>
    <dbReference type="NCBI Taxonomy" id="1053134"/>
    <lineage>
        <taxon>Eukaryota</taxon>
        <taxon>Fungi</taxon>
        <taxon>Dikarya</taxon>
        <taxon>Ascomycota</taxon>
        <taxon>Pezizomycotina</taxon>
        <taxon>Sordariomycetes</taxon>
        <taxon>Hypocreomycetidae</taxon>
        <taxon>Hypocreales</taxon>
        <taxon>Nectriaceae</taxon>
        <taxon>Fusarium</taxon>
        <taxon>Fusarium staphyleae species complex</taxon>
    </lineage>
</organism>
<dbReference type="EMBL" id="JABEYC010000204">
    <property type="protein sequence ID" value="KAF4980826.1"/>
    <property type="molecule type" value="Genomic_DNA"/>
</dbReference>
<dbReference type="PANTHER" id="PTHR36223:SF1">
    <property type="entry name" value="TRANSCRIPTION ELONGATION FACTOR EAF N-TERMINAL DOMAIN-CONTAINING PROTEIN"/>
    <property type="match status" value="1"/>
</dbReference>
<feature type="region of interest" description="Disordered" evidence="1">
    <location>
        <begin position="15"/>
        <end position="46"/>
    </location>
</feature>
<feature type="region of interest" description="Disordered" evidence="1">
    <location>
        <begin position="435"/>
        <end position="457"/>
    </location>
</feature>
<evidence type="ECO:0000313" key="3">
    <source>
        <dbReference type="Proteomes" id="UP000635477"/>
    </source>
</evidence>
<dbReference type="PANTHER" id="PTHR36223">
    <property type="entry name" value="BETA-LACTAMASE-TYPE TRANSPEPTIDASE FOLD DOMAIN CONTAINING PROTEIN"/>
    <property type="match status" value="1"/>
</dbReference>
<dbReference type="AlphaFoldDB" id="A0A8H4UP47"/>
<reference evidence="2" key="1">
    <citation type="journal article" date="2020" name="BMC Genomics">
        <title>Correction to: Identification and distribution of gene clusters required for synthesis of sphingolipid metabolism inhibitors in diverse species of the filamentous fungus Fusarium.</title>
        <authorList>
            <person name="Kim H.S."/>
            <person name="Lohmar J.M."/>
            <person name="Busman M."/>
            <person name="Brown D.W."/>
            <person name="Naumann T.A."/>
            <person name="Divon H.H."/>
            <person name="Lysoe E."/>
            <person name="Uhlig S."/>
            <person name="Proctor R.H."/>
        </authorList>
    </citation>
    <scope>NUCLEOTIDE SEQUENCE</scope>
    <source>
        <strain evidence="2">NRRL 22465</strain>
    </source>
</reference>
<name>A0A8H4UP47_9HYPO</name>
<evidence type="ECO:0000313" key="2">
    <source>
        <dbReference type="EMBL" id="KAF4980826.1"/>
    </source>
</evidence>